<reference evidence="1" key="1">
    <citation type="submission" date="2019-12" db="EMBL/GenBank/DDBJ databases">
        <title>Hybrid Genome Assemblies of two High G+C Isolates from Undergraduate Microbiology Courses.</title>
        <authorList>
            <person name="Ne Ville C.J."/>
            <person name="Enright D."/>
            <person name="Hernandez I."/>
            <person name="Dodsworth J."/>
            <person name="Orwin P.M."/>
        </authorList>
    </citation>
    <scope>NUCLEOTIDE SEQUENCE [LARGE SCALE GENOMIC DNA]</scope>
    <source>
        <strain evidence="1">Neo</strain>
    </source>
</reference>
<sequence length="172" mass="18606">MNELTTLHEAITATIKLAMPVLETVEAYVPANQSTTLPALLHAITGLKPGIDPGDGRSCIVATFEARILVDSNLPQASLQAVTLATQLAVLLRKQFWGLDFVEETQQVQALPVLAVPASPVAVEWRVQWEQVLRLGIVQWPWPDEPGPLAFAFSPDTGLGNEGSYQSPEDLA</sequence>
<organism evidence="1 2">
    <name type="scientific">Pseudomonas alkylphenolica</name>
    <dbReference type="NCBI Taxonomy" id="237609"/>
    <lineage>
        <taxon>Bacteria</taxon>
        <taxon>Pseudomonadati</taxon>
        <taxon>Pseudomonadota</taxon>
        <taxon>Gammaproteobacteria</taxon>
        <taxon>Pseudomonadales</taxon>
        <taxon>Pseudomonadaceae</taxon>
        <taxon>Pseudomonas</taxon>
    </lineage>
</organism>
<evidence type="ECO:0000313" key="1">
    <source>
        <dbReference type="EMBL" id="QGW78949.1"/>
    </source>
</evidence>
<evidence type="ECO:0000313" key="2">
    <source>
        <dbReference type="Proteomes" id="UP000426235"/>
    </source>
</evidence>
<keyword evidence="2" id="KW-1185">Reference proteome</keyword>
<dbReference type="Proteomes" id="UP000426235">
    <property type="component" value="Chromosome"/>
</dbReference>
<gene>
    <name evidence="1" type="ORF">GPJ81_20410</name>
</gene>
<dbReference type="AlphaFoldDB" id="A0A6I6H0X5"/>
<dbReference type="EMBL" id="CP046621">
    <property type="protein sequence ID" value="QGW78949.1"/>
    <property type="molecule type" value="Genomic_DNA"/>
</dbReference>
<proteinExistence type="predicted"/>
<dbReference type="RefSeq" id="WP_157193707.1">
    <property type="nucleotide sequence ID" value="NZ_CP046621.1"/>
</dbReference>
<evidence type="ECO:0008006" key="3">
    <source>
        <dbReference type="Google" id="ProtNLM"/>
    </source>
</evidence>
<name>A0A6I6H0X5_9PSED</name>
<protein>
    <recommendedName>
        <fullName evidence="3">Phage protein</fullName>
    </recommendedName>
</protein>
<accession>A0A6I6H0X5</accession>